<evidence type="ECO:0000313" key="2">
    <source>
        <dbReference type="EMBL" id="KAG7555688.1"/>
    </source>
</evidence>
<feature type="domain" description="U-box" evidence="1">
    <location>
        <begin position="65"/>
        <end position="138"/>
    </location>
</feature>
<dbReference type="GO" id="GO:0016567">
    <property type="term" value="P:protein ubiquitination"/>
    <property type="evidence" value="ECO:0007669"/>
    <property type="project" value="InterPro"/>
</dbReference>
<dbReference type="PANTHER" id="PTHR23315">
    <property type="entry name" value="U BOX DOMAIN-CONTAINING"/>
    <property type="match status" value="1"/>
</dbReference>
<dbReference type="GO" id="GO:0004842">
    <property type="term" value="F:ubiquitin-protein transferase activity"/>
    <property type="evidence" value="ECO:0007669"/>
    <property type="project" value="InterPro"/>
</dbReference>
<comment type="caution">
    <text evidence="2">The sequence shown here is derived from an EMBL/GenBank/DDBJ whole genome shotgun (WGS) entry which is preliminary data.</text>
</comment>
<dbReference type="Pfam" id="PF04564">
    <property type="entry name" value="U-box"/>
    <property type="match status" value="1"/>
</dbReference>
<proteinExistence type="predicted"/>
<dbReference type="EMBL" id="JAEFBJ010000011">
    <property type="protein sequence ID" value="KAG7555688.1"/>
    <property type="molecule type" value="Genomic_DNA"/>
</dbReference>
<protein>
    <submittedName>
        <fullName evidence="2">Armadillo-type fold</fullName>
    </submittedName>
</protein>
<dbReference type="PROSITE" id="PS51698">
    <property type="entry name" value="U_BOX"/>
    <property type="match status" value="1"/>
</dbReference>
<reference evidence="2 3" key="1">
    <citation type="submission" date="2020-12" db="EMBL/GenBank/DDBJ databases">
        <title>Concerted genomic and epigenomic changes stabilize Arabidopsis allopolyploids.</title>
        <authorList>
            <person name="Chen Z."/>
        </authorList>
    </citation>
    <scope>NUCLEOTIDE SEQUENCE [LARGE SCALE GENOMIC DNA]</scope>
    <source>
        <strain evidence="2">As9502</strain>
        <tissue evidence="2">Leaf</tissue>
    </source>
</reference>
<keyword evidence="3" id="KW-1185">Reference proteome</keyword>
<dbReference type="InterPro" id="IPR003613">
    <property type="entry name" value="Ubox_domain"/>
</dbReference>
<dbReference type="SMART" id="SM00504">
    <property type="entry name" value="Ubox"/>
    <property type="match status" value="1"/>
</dbReference>
<name>A0A8T1ZC95_ARASU</name>
<dbReference type="Proteomes" id="UP000694251">
    <property type="component" value="Chromosome 11"/>
</dbReference>
<evidence type="ECO:0000313" key="3">
    <source>
        <dbReference type="Proteomes" id="UP000694251"/>
    </source>
</evidence>
<dbReference type="AlphaFoldDB" id="A0A8T1ZC95"/>
<sequence>MADSTADEATNADTLTRDLQTVLTEIWYDGGGKDRGEIDEAIRILTCLRKIESKKPEESDISPVEVPKEFICKLSKKIMIEPVLIASGQTFEKRYILEWLKHERTCPITKQVLYHRFWIPNHLINEAIMQWCRIHNFERPKQSDEVIDLFTGDIESLLQRISFPSSVEDQTEAAKELALQTKRYTNVCVYFVAKIPDSITRLLTPLFVLGDEVDSNPELQENIITSLFNISTVEKNQKEIAENPHVIPLLTKSLRKGTDQTKKVSAATVFSLSHTDSNRNIIGNSEALKALIDLVEEGDSLATSEAFSALANLCLVKEFREKAVSAGLIRAATTKIKAGSNVDVLLSFLASISTHNRAIEEMDKLGFIYDLFSILRNSNSFVNVENALTIVVYICKGYRGLRDVVQEEATGNVVLEEENKHGTFTKLAKQEAGCTVRKARAILQCIKRFADRKEQRQRERNDRPLRVYVRRNK</sequence>
<organism evidence="2 3">
    <name type="scientific">Arabidopsis suecica</name>
    <name type="common">Swedish thale-cress</name>
    <name type="synonym">Cardaminopsis suecica</name>
    <dbReference type="NCBI Taxonomy" id="45249"/>
    <lineage>
        <taxon>Eukaryota</taxon>
        <taxon>Viridiplantae</taxon>
        <taxon>Streptophyta</taxon>
        <taxon>Embryophyta</taxon>
        <taxon>Tracheophyta</taxon>
        <taxon>Spermatophyta</taxon>
        <taxon>Magnoliopsida</taxon>
        <taxon>eudicotyledons</taxon>
        <taxon>Gunneridae</taxon>
        <taxon>Pentapetalae</taxon>
        <taxon>rosids</taxon>
        <taxon>malvids</taxon>
        <taxon>Brassicales</taxon>
        <taxon>Brassicaceae</taxon>
        <taxon>Camelineae</taxon>
        <taxon>Arabidopsis</taxon>
    </lineage>
</organism>
<gene>
    <name evidence="2" type="ORF">ISN44_As11g018020</name>
</gene>
<evidence type="ECO:0000259" key="1">
    <source>
        <dbReference type="PROSITE" id="PS51698"/>
    </source>
</evidence>
<dbReference type="InterPro" id="IPR045210">
    <property type="entry name" value="RING-Ubox_PUB"/>
</dbReference>
<accession>A0A8T1ZC95</accession>
<dbReference type="OrthoDB" id="10064100at2759"/>
<dbReference type="PANTHER" id="PTHR23315:SF265">
    <property type="entry name" value="U-BOX DOMAIN-CONTAINING PROTEIN 46-RELATED"/>
    <property type="match status" value="1"/>
</dbReference>
<dbReference type="CDD" id="cd16664">
    <property type="entry name" value="RING-Ubox_PUB"/>
    <property type="match status" value="1"/>
</dbReference>